<organism evidence="1 2">
    <name type="scientific">Marasmius oreades</name>
    <name type="common">fairy-ring Marasmius</name>
    <dbReference type="NCBI Taxonomy" id="181124"/>
    <lineage>
        <taxon>Eukaryota</taxon>
        <taxon>Fungi</taxon>
        <taxon>Dikarya</taxon>
        <taxon>Basidiomycota</taxon>
        <taxon>Agaricomycotina</taxon>
        <taxon>Agaricomycetes</taxon>
        <taxon>Agaricomycetidae</taxon>
        <taxon>Agaricales</taxon>
        <taxon>Marasmiineae</taxon>
        <taxon>Marasmiaceae</taxon>
        <taxon>Marasmius</taxon>
    </lineage>
</organism>
<reference evidence="1" key="1">
    <citation type="journal article" date="2021" name="Genome Biol. Evol.">
        <title>The assembled and annotated genome of the fairy-ring fungus Marasmius oreades.</title>
        <authorList>
            <person name="Hiltunen M."/>
            <person name="Ament-Velasquez S.L."/>
            <person name="Johannesson H."/>
        </authorList>
    </citation>
    <scope>NUCLEOTIDE SEQUENCE</scope>
    <source>
        <strain evidence="1">03SP1</strain>
    </source>
</reference>
<dbReference type="EMBL" id="CM032181">
    <property type="protein sequence ID" value="KAG7098264.1"/>
    <property type="molecule type" value="Genomic_DNA"/>
</dbReference>
<keyword evidence="2" id="KW-1185">Reference proteome</keyword>
<dbReference type="KEGG" id="more:E1B28_000226"/>
<proteinExistence type="predicted"/>
<protein>
    <submittedName>
        <fullName evidence="1">Uncharacterized protein</fullName>
    </submittedName>
</protein>
<dbReference type="GeneID" id="66069302"/>
<dbReference type="OrthoDB" id="2973548at2759"/>
<gene>
    <name evidence="1" type="ORF">E1B28_000226</name>
</gene>
<comment type="caution">
    <text evidence="1">The sequence shown here is derived from an EMBL/GenBank/DDBJ whole genome shotgun (WGS) entry which is preliminary data.</text>
</comment>
<name>A0A9P8AE45_9AGAR</name>
<accession>A0A9P8AE45</accession>
<evidence type="ECO:0000313" key="1">
    <source>
        <dbReference type="EMBL" id="KAG7098264.1"/>
    </source>
</evidence>
<sequence>MLRYVGYSRAIDAPEISGQEFVKSVRLPQEIIDMIANEVDLPSAYQCALVASCFVHPVRRRIFHSIRLSESECHHVVSGGISGCLADFLGLPRKADIRPAPSRSLRLVEILDSAPELGALVKELTIEGNSSKDALCPISSWYCHRQAPLPTILSRLPNLEQLSLLFPSTRPLFFRCLPIDSAVAIVQAAQSPNLRRIVLENVLFDNKTVQLGDLFEFISVCASGGCLSEISISDHFTSGTTRHLLGPSLGAPFPFTDVDAGGFDWCLKDLINATDIKPAHNTTISLSSLSIYGTDYLTRTVLDWAVGVDSPVSLDSLQSLALGGVSRSSVLYASQVIQSCSKTLERLAFSQEASYFSPCPSMSPPLTSELLHVKDLRFVDNCWDERLSSPTLYQWCAILESSAPQHLTTFTADIHWHLDSIERGDRFRSVSWHRLESALSRVSPRAKLCVNVAITVSDSDAQSITRWKKVLGPDSGTLLAECFPKSHRKGDGFAFAVTVSVASTPSRLRRPAFGYEYTPAQGWAQLQ</sequence>
<evidence type="ECO:0000313" key="2">
    <source>
        <dbReference type="Proteomes" id="UP001049176"/>
    </source>
</evidence>
<dbReference type="Proteomes" id="UP001049176">
    <property type="component" value="Chromosome 1"/>
</dbReference>
<dbReference type="AlphaFoldDB" id="A0A9P8AE45"/>
<dbReference type="RefSeq" id="XP_043014734.1">
    <property type="nucleotide sequence ID" value="XM_043146034.1"/>
</dbReference>